<organism evidence="3 4">
    <name type="scientific">Cryobacterium melibiosiphilum</name>
    <dbReference type="NCBI Taxonomy" id="995039"/>
    <lineage>
        <taxon>Bacteria</taxon>
        <taxon>Bacillati</taxon>
        <taxon>Actinomycetota</taxon>
        <taxon>Actinomycetes</taxon>
        <taxon>Micrococcales</taxon>
        <taxon>Microbacteriaceae</taxon>
        <taxon>Cryobacterium</taxon>
    </lineage>
</organism>
<dbReference type="Pfam" id="PF22504">
    <property type="entry name" value="DUF6993"/>
    <property type="match status" value="1"/>
</dbReference>
<feature type="region of interest" description="Disordered" evidence="1">
    <location>
        <begin position="1"/>
        <end position="24"/>
    </location>
</feature>
<evidence type="ECO:0000259" key="2">
    <source>
        <dbReference type="Pfam" id="PF22504"/>
    </source>
</evidence>
<proteinExistence type="predicted"/>
<evidence type="ECO:0000313" key="3">
    <source>
        <dbReference type="EMBL" id="RJT84623.1"/>
    </source>
</evidence>
<feature type="compositionally biased region" description="Polar residues" evidence="1">
    <location>
        <begin position="1"/>
        <end position="10"/>
    </location>
</feature>
<name>A0A3A5M9W7_9MICO</name>
<dbReference type="RefSeq" id="WP_119976617.1">
    <property type="nucleotide sequence ID" value="NZ_JBHSQA010000002.1"/>
</dbReference>
<comment type="caution">
    <text evidence="3">The sequence shown here is derived from an EMBL/GenBank/DDBJ whole genome shotgun (WGS) entry which is preliminary data.</text>
</comment>
<keyword evidence="4" id="KW-1185">Reference proteome</keyword>
<sequence>MRHNVSSQRSVVAGSHLGRSAPSRAVASATRVGVAVGLVLILAACTNPAPAPSSSPSETDSVAPTTTETPAPALALQPAASAADNQAYFDSVASTVTTIDGRSFVDALTAAGFDKTQMEVTFDRTDADLAADTIQFAIRFNGECLLGQNGPASGGYHSAVSALLGSGTCLLGTTRSIDW</sequence>
<dbReference type="InterPro" id="IPR054262">
    <property type="entry name" value="DUF6993"/>
</dbReference>
<feature type="region of interest" description="Disordered" evidence="1">
    <location>
        <begin position="48"/>
        <end position="68"/>
    </location>
</feature>
<dbReference type="Proteomes" id="UP000272015">
    <property type="component" value="Unassembled WGS sequence"/>
</dbReference>
<accession>A0A3A5M9W7</accession>
<dbReference type="AlphaFoldDB" id="A0A3A5M9W7"/>
<reference evidence="3 4" key="1">
    <citation type="submission" date="2018-09" db="EMBL/GenBank/DDBJ databases">
        <title>Novel species of Cryobacterium.</title>
        <authorList>
            <person name="Liu Q."/>
            <person name="Xin Y.-H."/>
        </authorList>
    </citation>
    <scope>NUCLEOTIDE SEQUENCE [LARGE SCALE GENOMIC DNA]</scope>
    <source>
        <strain evidence="3 4">Hh39</strain>
    </source>
</reference>
<dbReference type="OrthoDB" id="5125712at2"/>
<evidence type="ECO:0000313" key="4">
    <source>
        <dbReference type="Proteomes" id="UP000272015"/>
    </source>
</evidence>
<evidence type="ECO:0000256" key="1">
    <source>
        <dbReference type="SAM" id="MobiDB-lite"/>
    </source>
</evidence>
<protein>
    <recommendedName>
        <fullName evidence="2">DUF6993 domain-containing protein</fullName>
    </recommendedName>
</protein>
<dbReference type="EMBL" id="QZVS01000097">
    <property type="protein sequence ID" value="RJT84623.1"/>
    <property type="molecule type" value="Genomic_DNA"/>
</dbReference>
<gene>
    <name evidence="3" type="ORF">D6T64_20905</name>
</gene>
<feature type="domain" description="DUF6993" evidence="2">
    <location>
        <begin position="92"/>
        <end position="173"/>
    </location>
</feature>